<sequence>MQFLYTLTALSTLATAAINPNIKRAVPRHDIYIYHYSTCQGRLGFLCPNHLDGDCCTIPNAHDPASSAQYADPGSSTMSSEYDISVYNRIPAREFSSGFNMCGVRQARHTQCADGTFSRVSGAVVESGSDTVRGRADSAHVRASKYFYLGGDRRRWTIDVDSDLGRACAGVANSRKGEFLREHGQETLLR</sequence>
<dbReference type="Proteomes" id="UP000799753">
    <property type="component" value="Unassembled WGS sequence"/>
</dbReference>
<protein>
    <submittedName>
        <fullName evidence="2">Uncharacterized protein</fullName>
    </submittedName>
</protein>
<keyword evidence="3" id="KW-1185">Reference proteome</keyword>
<evidence type="ECO:0000313" key="3">
    <source>
        <dbReference type="Proteomes" id="UP000799753"/>
    </source>
</evidence>
<feature type="signal peptide" evidence="1">
    <location>
        <begin position="1"/>
        <end position="16"/>
    </location>
</feature>
<accession>A0A6A6RL66</accession>
<reference evidence="2" key="1">
    <citation type="journal article" date="2020" name="Stud. Mycol.">
        <title>101 Dothideomycetes genomes: a test case for predicting lifestyles and emergence of pathogens.</title>
        <authorList>
            <person name="Haridas S."/>
            <person name="Albert R."/>
            <person name="Binder M."/>
            <person name="Bloem J."/>
            <person name="Labutti K."/>
            <person name="Salamov A."/>
            <person name="Andreopoulos B."/>
            <person name="Baker S."/>
            <person name="Barry K."/>
            <person name="Bills G."/>
            <person name="Bluhm B."/>
            <person name="Cannon C."/>
            <person name="Castanera R."/>
            <person name="Culley D."/>
            <person name="Daum C."/>
            <person name="Ezra D."/>
            <person name="Gonzalez J."/>
            <person name="Henrissat B."/>
            <person name="Kuo A."/>
            <person name="Liang C."/>
            <person name="Lipzen A."/>
            <person name="Lutzoni F."/>
            <person name="Magnuson J."/>
            <person name="Mondo S."/>
            <person name="Nolan M."/>
            <person name="Ohm R."/>
            <person name="Pangilinan J."/>
            <person name="Park H.-J."/>
            <person name="Ramirez L."/>
            <person name="Alfaro M."/>
            <person name="Sun H."/>
            <person name="Tritt A."/>
            <person name="Yoshinaga Y."/>
            <person name="Zwiers L.-H."/>
            <person name="Turgeon B."/>
            <person name="Goodwin S."/>
            <person name="Spatafora J."/>
            <person name="Crous P."/>
            <person name="Grigoriev I."/>
        </authorList>
    </citation>
    <scope>NUCLEOTIDE SEQUENCE</scope>
    <source>
        <strain evidence="2">CBS 473.64</strain>
    </source>
</reference>
<evidence type="ECO:0000256" key="1">
    <source>
        <dbReference type="SAM" id="SignalP"/>
    </source>
</evidence>
<dbReference type="AlphaFoldDB" id="A0A6A6RL66"/>
<dbReference type="EMBL" id="MU006801">
    <property type="protein sequence ID" value="KAF2636032.1"/>
    <property type="molecule type" value="Genomic_DNA"/>
</dbReference>
<keyword evidence="1" id="KW-0732">Signal</keyword>
<feature type="chain" id="PRO_5025645132" evidence="1">
    <location>
        <begin position="17"/>
        <end position="190"/>
    </location>
</feature>
<gene>
    <name evidence="2" type="ORF">P280DRAFT_522553</name>
</gene>
<evidence type="ECO:0000313" key="2">
    <source>
        <dbReference type="EMBL" id="KAF2636032.1"/>
    </source>
</evidence>
<name>A0A6A6RL66_9PLEO</name>
<proteinExistence type="predicted"/>
<organism evidence="2 3">
    <name type="scientific">Massarina eburnea CBS 473.64</name>
    <dbReference type="NCBI Taxonomy" id="1395130"/>
    <lineage>
        <taxon>Eukaryota</taxon>
        <taxon>Fungi</taxon>
        <taxon>Dikarya</taxon>
        <taxon>Ascomycota</taxon>
        <taxon>Pezizomycotina</taxon>
        <taxon>Dothideomycetes</taxon>
        <taxon>Pleosporomycetidae</taxon>
        <taxon>Pleosporales</taxon>
        <taxon>Massarineae</taxon>
        <taxon>Massarinaceae</taxon>
        <taxon>Massarina</taxon>
    </lineage>
</organism>